<reference evidence="3 4" key="1">
    <citation type="journal article" date="2021" name="Nat. Commun.">
        <title>Incipient diploidization of the medicinal plant Perilla within 10,000 years.</title>
        <authorList>
            <person name="Zhang Y."/>
            <person name="Shen Q."/>
            <person name="Leng L."/>
            <person name="Zhang D."/>
            <person name="Chen S."/>
            <person name="Shi Y."/>
            <person name="Ning Z."/>
            <person name="Chen S."/>
        </authorList>
    </citation>
    <scope>NUCLEOTIDE SEQUENCE [LARGE SCALE GENOMIC DNA]</scope>
    <source>
        <strain evidence="4">cv. PC099</strain>
    </source>
</reference>
<feature type="domain" description="DUF4378" evidence="2">
    <location>
        <begin position="575"/>
        <end position="713"/>
    </location>
</feature>
<dbReference type="PANTHER" id="PTHR47212">
    <property type="entry name" value="ADHESIN-LIKE PROTEIN, PUTATIVE (DUF3741)-RELATED"/>
    <property type="match status" value="1"/>
</dbReference>
<protein>
    <recommendedName>
        <fullName evidence="2">DUF4378 domain-containing protein</fullName>
    </recommendedName>
</protein>
<feature type="region of interest" description="Disordered" evidence="1">
    <location>
        <begin position="520"/>
        <end position="539"/>
    </location>
</feature>
<gene>
    <name evidence="3" type="ORF">C2S53_003783</name>
</gene>
<evidence type="ECO:0000313" key="3">
    <source>
        <dbReference type="EMBL" id="KAH6835006.1"/>
    </source>
</evidence>
<proteinExistence type="predicted"/>
<accession>A0AAD4JJM4</accession>
<sequence>MAKISARTAEHRNSSDFNCYSRNFDPHRTSFDEECRKIQQYEVDLASVTVNSSERSLSEVLIQEDMHILKQKNKETVVKRTQKGTETVTELIDQVMETGKEARRKSLKAYQSCLCQSNDSSAMGLSHEHPSTSAEVMSLNRPAAFAGIQRNRDEVKLSQGFRRSIVLEKYERVDTKMQQGQMSSGKDRKLISSGGARIESKPFSDALEVLNLDKDLFISEKCIKNFQISQVDKESQQSNKTVTLKSLLQNRKSSETSFSVREIKRKLRHTFGSRSRESKPSHNRPIFGHDCIYRGVETRNPSSSTANAKAKEKLGKKQGLKVEREPHVAAWETDSVRRKIDVSSDRLSEKQGVDAALEATRDLAARLIDLSSIEDLKNESFISSHEIEPCFSPRRDSQYCSGSAQVSLSFSPMRTNKEITPYDGTTEALSMDTSSSLVPSSDEETQDAMTSPTPNMKFNDMPNVVETNNILHSEAQHGSLMHSIMDSITENETFSNTVDDFASKYQEEHQSPVSVLDQFFTEDSSSPSNTSFQSAQDSLKPRRLHFEEHTLASPSQVSPTRGDQCMHEQDYSISNYVRWMFQASSLNWDQLLSLHLLHPSLFDQAQFLLSEPHFDTRLLFDHVNEVLLETQRSHFISPYWPALVKPKTCSLPLEEAVVDEIMREAEFYLLPRTQKRTLDQLVARDFSGSRLQLDFQPETEQIIIHISEDILEESVLDVILQLHS</sequence>
<dbReference type="Proteomes" id="UP001190926">
    <property type="component" value="Unassembled WGS sequence"/>
</dbReference>
<dbReference type="AlphaFoldDB" id="A0AAD4JJM4"/>
<feature type="compositionally biased region" description="Basic and acidic residues" evidence="1">
    <location>
        <begin position="309"/>
        <end position="319"/>
    </location>
</feature>
<dbReference type="EMBL" id="SDAM02000041">
    <property type="protein sequence ID" value="KAH6835006.1"/>
    <property type="molecule type" value="Genomic_DNA"/>
</dbReference>
<dbReference type="PANTHER" id="PTHR47212:SF4">
    <property type="entry name" value="ADHESIN-LIKE PROTEIN, PUTATIVE (DUF3741)-RELATED"/>
    <property type="match status" value="1"/>
</dbReference>
<keyword evidence="4" id="KW-1185">Reference proteome</keyword>
<name>A0AAD4JJM4_PERFH</name>
<feature type="compositionally biased region" description="Polar residues" evidence="1">
    <location>
        <begin position="447"/>
        <end position="456"/>
    </location>
</feature>
<comment type="caution">
    <text evidence="3">The sequence shown here is derived from an EMBL/GenBank/DDBJ whole genome shotgun (WGS) entry which is preliminary data.</text>
</comment>
<feature type="region of interest" description="Disordered" evidence="1">
    <location>
        <begin position="298"/>
        <end position="319"/>
    </location>
</feature>
<dbReference type="Pfam" id="PF14309">
    <property type="entry name" value="DUF4378"/>
    <property type="match status" value="1"/>
</dbReference>
<evidence type="ECO:0000259" key="2">
    <source>
        <dbReference type="Pfam" id="PF14309"/>
    </source>
</evidence>
<evidence type="ECO:0000256" key="1">
    <source>
        <dbReference type="SAM" id="MobiDB-lite"/>
    </source>
</evidence>
<dbReference type="InterPro" id="IPR025486">
    <property type="entry name" value="DUF4378"/>
</dbReference>
<evidence type="ECO:0000313" key="4">
    <source>
        <dbReference type="Proteomes" id="UP001190926"/>
    </source>
</evidence>
<feature type="compositionally biased region" description="Polar residues" evidence="1">
    <location>
        <begin position="521"/>
        <end position="537"/>
    </location>
</feature>
<feature type="compositionally biased region" description="Polar residues" evidence="1">
    <location>
        <begin position="427"/>
        <end position="439"/>
    </location>
</feature>
<feature type="region of interest" description="Disordered" evidence="1">
    <location>
        <begin position="425"/>
        <end position="457"/>
    </location>
</feature>
<organism evidence="3 4">
    <name type="scientific">Perilla frutescens var. hirtella</name>
    <name type="common">Perilla citriodora</name>
    <name type="synonym">Perilla setoyensis</name>
    <dbReference type="NCBI Taxonomy" id="608512"/>
    <lineage>
        <taxon>Eukaryota</taxon>
        <taxon>Viridiplantae</taxon>
        <taxon>Streptophyta</taxon>
        <taxon>Embryophyta</taxon>
        <taxon>Tracheophyta</taxon>
        <taxon>Spermatophyta</taxon>
        <taxon>Magnoliopsida</taxon>
        <taxon>eudicotyledons</taxon>
        <taxon>Gunneridae</taxon>
        <taxon>Pentapetalae</taxon>
        <taxon>asterids</taxon>
        <taxon>lamiids</taxon>
        <taxon>Lamiales</taxon>
        <taxon>Lamiaceae</taxon>
        <taxon>Nepetoideae</taxon>
        <taxon>Elsholtzieae</taxon>
        <taxon>Perilla</taxon>
    </lineage>
</organism>